<dbReference type="SUPFAM" id="SSF57667">
    <property type="entry name" value="beta-beta-alpha zinc fingers"/>
    <property type="match status" value="1"/>
</dbReference>
<dbReference type="CTD" id="6752898"/>
<dbReference type="KEGG" id="tad:TRIADDRAFT_24667"/>
<comment type="subcellular location">
    <subcellularLocation>
        <location evidence="1">Nucleus</location>
    </subcellularLocation>
</comment>
<dbReference type="GO" id="GO:0005634">
    <property type="term" value="C:nucleus"/>
    <property type="evidence" value="ECO:0007669"/>
    <property type="project" value="UniProtKB-SubCell"/>
</dbReference>
<dbReference type="GO" id="GO:0009968">
    <property type="term" value="P:negative regulation of signal transduction"/>
    <property type="evidence" value="ECO:0007669"/>
    <property type="project" value="UniProtKB-ARBA"/>
</dbReference>
<dbReference type="PROSITE" id="PS50157">
    <property type="entry name" value="ZINC_FINGER_C2H2_2"/>
    <property type="match status" value="3"/>
</dbReference>
<dbReference type="RefSeq" id="XP_002111685.1">
    <property type="nucleotide sequence ID" value="XM_002111649.1"/>
</dbReference>
<keyword evidence="3" id="KW-0479">Metal-binding</keyword>
<dbReference type="SMART" id="SM00355">
    <property type="entry name" value="ZnF_C2H2"/>
    <property type="match status" value="4"/>
</dbReference>
<evidence type="ECO:0000256" key="8">
    <source>
        <dbReference type="PROSITE-ProRule" id="PRU00042"/>
    </source>
</evidence>
<dbReference type="Gene3D" id="3.30.160.60">
    <property type="entry name" value="Classic Zinc Finger"/>
    <property type="match status" value="2"/>
</dbReference>
<evidence type="ECO:0000256" key="5">
    <source>
        <dbReference type="ARBA" id="ARBA00022771"/>
    </source>
</evidence>
<dbReference type="InParanoid" id="B3RTL3"/>
<keyword evidence="5 8" id="KW-0863">Zinc-finger</keyword>
<dbReference type="eggNOG" id="KOG3576">
    <property type="taxonomic scope" value="Eukaryota"/>
</dbReference>
<dbReference type="FunFam" id="3.30.160.60:FF:000452">
    <property type="entry name" value="Transcription factor Ovo-like 2"/>
    <property type="match status" value="1"/>
</dbReference>
<dbReference type="Pfam" id="PF13894">
    <property type="entry name" value="zf-C2H2_4"/>
    <property type="match status" value="1"/>
</dbReference>
<dbReference type="GO" id="GO:0045596">
    <property type="term" value="P:negative regulation of cell differentiation"/>
    <property type="evidence" value="ECO:0007669"/>
    <property type="project" value="UniProtKB-ARBA"/>
</dbReference>
<reference evidence="10 11" key="1">
    <citation type="journal article" date="2008" name="Nature">
        <title>The Trichoplax genome and the nature of placozoans.</title>
        <authorList>
            <person name="Srivastava M."/>
            <person name="Begovic E."/>
            <person name="Chapman J."/>
            <person name="Putnam N.H."/>
            <person name="Hellsten U."/>
            <person name="Kawashima T."/>
            <person name="Kuo A."/>
            <person name="Mitros T."/>
            <person name="Salamov A."/>
            <person name="Carpenter M.L."/>
            <person name="Signorovitch A.Y."/>
            <person name="Moreno M.A."/>
            <person name="Kamm K."/>
            <person name="Grimwood J."/>
            <person name="Schmutz J."/>
            <person name="Shapiro H."/>
            <person name="Grigoriev I.V."/>
            <person name="Buss L.W."/>
            <person name="Schierwater B."/>
            <person name="Dellaporta S.L."/>
            <person name="Rokhsar D.S."/>
        </authorList>
    </citation>
    <scope>NUCLEOTIDE SEQUENCE [LARGE SCALE GENOMIC DNA]</scope>
    <source>
        <strain evidence="10 11">Grell-BS-1999</strain>
    </source>
</reference>
<dbReference type="FunCoup" id="B3RTL3">
    <property type="interactions" value="45"/>
</dbReference>
<protein>
    <recommendedName>
        <fullName evidence="9">C2H2-type domain-containing protein</fullName>
    </recommendedName>
</protein>
<organism evidence="10 11">
    <name type="scientific">Trichoplax adhaerens</name>
    <name type="common">Trichoplax reptans</name>
    <dbReference type="NCBI Taxonomy" id="10228"/>
    <lineage>
        <taxon>Eukaryota</taxon>
        <taxon>Metazoa</taxon>
        <taxon>Placozoa</taxon>
        <taxon>Uniplacotomia</taxon>
        <taxon>Trichoplacea</taxon>
        <taxon>Trichoplacidae</taxon>
        <taxon>Trichoplax</taxon>
    </lineage>
</organism>
<sequence length="131" mass="15618">CHICHKSYQSPVQLKRHLRRHAEDKKHLCPFCKKGFSDQFDLKRHVRIHTGIKPFRCKLCNRAFAQRCSLELHCQKSHGTDAQYKFRERREKVYVCETCGFTAKEIQPYHEHLLSHKGDPSVIFQPKFLKQ</sequence>
<dbReference type="GO" id="GO:0008270">
    <property type="term" value="F:zinc ion binding"/>
    <property type="evidence" value="ECO:0007669"/>
    <property type="project" value="UniProtKB-KW"/>
</dbReference>
<dbReference type="GO" id="GO:0045892">
    <property type="term" value="P:negative regulation of DNA-templated transcription"/>
    <property type="evidence" value="ECO:0007669"/>
    <property type="project" value="UniProtKB-ARBA"/>
</dbReference>
<evidence type="ECO:0000259" key="9">
    <source>
        <dbReference type="PROSITE" id="PS50157"/>
    </source>
</evidence>
<keyword evidence="6" id="KW-0862">Zinc</keyword>
<proteinExistence type="inferred from homology"/>
<dbReference type="OrthoDB" id="6508643at2759"/>
<name>B3RTL3_TRIAD</name>
<dbReference type="PROSITE" id="PS00028">
    <property type="entry name" value="ZINC_FINGER_C2H2_1"/>
    <property type="match status" value="3"/>
</dbReference>
<feature type="domain" description="C2H2-type" evidence="9">
    <location>
        <begin position="1"/>
        <end position="26"/>
    </location>
</feature>
<comment type="similarity">
    <text evidence="2">Belongs to the krueppel C2H2-type zinc-finger protein family.</text>
</comment>
<dbReference type="HOGENOM" id="CLU_087964_2_1_1"/>
<feature type="domain" description="C2H2-type" evidence="9">
    <location>
        <begin position="27"/>
        <end position="54"/>
    </location>
</feature>
<evidence type="ECO:0000313" key="10">
    <source>
        <dbReference type="EMBL" id="EDV25652.1"/>
    </source>
</evidence>
<dbReference type="GO" id="GO:0051241">
    <property type="term" value="P:negative regulation of multicellular organismal process"/>
    <property type="evidence" value="ECO:0007669"/>
    <property type="project" value="UniProtKB-ARBA"/>
</dbReference>
<evidence type="ECO:0000256" key="2">
    <source>
        <dbReference type="ARBA" id="ARBA00006991"/>
    </source>
</evidence>
<dbReference type="AlphaFoldDB" id="B3RTL3"/>
<dbReference type="GO" id="GO:0003677">
    <property type="term" value="F:DNA binding"/>
    <property type="evidence" value="ECO:0007669"/>
    <property type="project" value="UniProtKB-ARBA"/>
</dbReference>
<dbReference type="STRING" id="10228.B3RTL3"/>
<dbReference type="Pfam" id="PF00096">
    <property type="entry name" value="zf-C2H2"/>
    <property type="match status" value="1"/>
</dbReference>
<keyword evidence="4" id="KW-0677">Repeat</keyword>
<evidence type="ECO:0000256" key="4">
    <source>
        <dbReference type="ARBA" id="ARBA00022737"/>
    </source>
</evidence>
<accession>B3RTL3</accession>
<keyword evidence="7" id="KW-0539">Nucleus</keyword>
<dbReference type="OMA" id="HESAFPC"/>
<dbReference type="InterPro" id="IPR013087">
    <property type="entry name" value="Znf_C2H2_type"/>
</dbReference>
<dbReference type="PANTHER" id="PTHR10032">
    <property type="entry name" value="ZINC FINGER PROTEIN WITH KRAB AND SCAN DOMAINS"/>
    <property type="match status" value="1"/>
</dbReference>
<dbReference type="PANTHER" id="PTHR10032:SF271">
    <property type="entry name" value="RH12261P-RELATED"/>
    <property type="match status" value="1"/>
</dbReference>
<dbReference type="FunFam" id="3.30.160.60:FF:001250">
    <property type="entry name" value="putative transcription factor ovo-like protein 3"/>
    <property type="match status" value="1"/>
</dbReference>
<dbReference type="Proteomes" id="UP000009022">
    <property type="component" value="Unassembled WGS sequence"/>
</dbReference>
<dbReference type="EMBL" id="DS985244">
    <property type="protein sequence ID" value="EDV25652.1"/>
    <property type="molecule type" value="Genomic_DNA"/>
</dbReference>
<evidence type="ECO:0000256" key="3">
    <source>
        <dbReference type="ARBA" id="ARBA00022723"/>
    </source>
</evidence>
<feature type="domain" description="C2H2-type" evidence="9">
    <location>
        <begin position="55"/>
        <end position="83"/>
    </location>
</feature>
<dbReference type="PhylomeDB" id="B3RTL3"/>
<evidence type="ECO:0000256" key="1">
    <source>
        <dbReference type="ARBA" id="ARBA00004123"/>
    </source>
</evidence>
<dbReference type="GeneID" id="6752898"/>
<dbReference type="InterPro" id="IPR036236">
    <property type="entry name" value="Znf_C2H2_sf"/>
</dbReference>
<evidence type="ECO:0000313" key="11">
    <source>
        <dbReference type="Proteomes" id="UP000009022"/>
    </source>
</evidence>
<evidence type="ECO:0000256" key="7">
    <source>
        <dbReference type="ARBA" id="ARBA00023242"/>
    </source>
</evidence>
<keyword evidence="11" id="KW-1185">Reference proteome</keyword>
<dbReference type="GO" id="GO:0010837">
    <property type="term" value="P:regulation of keratinocyte proliferation"/>
    <property type="evidence" value="ECO:0007669"/>
    <property type="project" value="UniProtKB-ARBA"/>
</dbReference>
<dbReference type="InterPro" id="IPR027756">
    <property type="entry name" value="Ovo-like"/>
</dbReference>
<gene>
    <name evidence="10" type="ORF">TRIADDRAFT_24667</name>
</gene>
<feature type="non-terminal residue" evidence="10">
    <location>
        <position position="1"/>
    </location>
</feature>
<evidence type="ECO:0000256" key="6">
    <source>
        <dbReference type="ARBA" id="ARBA00022833"/>
    </source>
</evidence>